<keyword evidence="9 13" id="KW-0560">Oxidoreductase</keyword>
<evidence type="ECO:0000256" key="1">
    <source>
        <dbReference type="ARBA" id="ARBA00000349"/>
    </source>
</evidence>
<dbReference type="GO" id="GO:0052716">
    <property type="term" value="F:hydroquinone:oxygen oxidoreductase activity"/>
    <property type="evidence" value="ECO:0007669"/>
    <property type="project" value="UniProtKB-EC"/>
</dbReference>
<evidence type="ECO:0000256" key="10">
    <source>
        <dbReference type="ARBA" id="ARBA00023008"/>
    </source>
</evidence>
<evidence type="ECO:0000256" key="4">
    <source>
        <dbReference type="ARBA" id="ARBA00012297"/>
    </source>
</evidence>
<comment type="caution">
    <text evidence="17">The sequence shown here is derived from an EMBL/GenBank/DDBJ whole genome shotgun (WGS) entry which is preliminary data.</text>
</comment>
<keyword evidence="12 13" id="KW-0439">Lignin degradation</keyword>
<dbReference type="EMBL" id="JBCGBO010000003">
    <property type="protein sequence ID" value="KAK9216430.1"/>
    <property type="molecule type" value="Genomic_DNA"/>
</dbReference>
<dbReference type="InterPro" id="IPR017761">
    <property type="entry name" value="Laccase"/>
</dbReference>
<dbReference type="InterPro" id="IPR008972">
    <property type="entry name" value="Cupredoxin"/>
</dbReference>
<evidence type="ECO:0000256" key="11">
    <source>
        <dbReference type="ARBA" id="ARBA00023180"/>
    </source>
</evidence>
<dbReference type="CDD" id="cd13875">
    <property type="entry name" value="CuRO_2_LCC_plant"/>
    <property type="match status" value="1"/>
</dbReference>
<evidence type="ECO:0000259" key="15">
    <source>
        <dbReference type="Pfam" id="PF07731"/>
    </source>
</evidence>
<dbReference type="Pfam" id="PF07731">
    <property type="entry name" value="Cu-oxidase_2"/>
    <property type="match status" value="1"/>
</dbReference>
<evidence type="ECO:0000259" key="16">
    <source>
        <dbReference type="Pfam" id="PF07732"/>
    </source>
</evidence>
<reference evidence="17 18" key="1">
    <citation type="submission" date="2024-05" db="EMBL/GenBank/DDBJ databases">
        <title>Haplotype-resolved chromosome-level genome assembly of Huyou (Citrus changshanensis).</title>
        <authorList>
            <person name="Miao C."/>
            <person name="Chen W."/>
            <person name="Wu Y."/>
            <person name="Wang L."/>
            <person name="Zhao S."/>
            <person name="Grierson D."/>
            <person name="Xu C."/>
            <person name="Chen K."/>
        </authorList>
    </citation>
    <scope>NUCLEOTIDE SEQUENCE [LARGE SCALE GENOMIC DNA]</scope>
    <source>
        <strain evidence="17">01-14</strain>
        <tissue evidence="17">Leaf</tissue>
    </source>
</reference>
<dbReference type="InterPro" id="IPR011706">
    <property type="entry name" value="Cu-oxidase_C"/>
</dbReference>
<keyword evidence="5 13" id="KW-0052">Apoplast</keyword>
<evidence type="ECO:0000256" key="9">
    <source>
        <dbReference type="ARBA" id="ARBA00023002"/>
    </source>
</evidence>
<dbReference type="Pfam" id="PF00394">
    <property type="entry name" value="Cu-oxidase"/>
    <property type="match status" value="1"/>
</dbReference>
<feature type="chain" id="PRO_5042664665" description="Laccase" evidence="13">
    <location>
        <begin position="26"/>
        <end position="605"/>
    </location>
</feature>
<gene>
    <name evidence="17" type="ORF">WN944_008439</name>
</gene>
<feature type="domain" description="Plastocyanin-like" evidence="14">
    <location>
        <begin position="160"/>
        <end position="312"/>
    </location>
</feature>
<keyword evidence="8 13" id="KW-0677">Repeat</keyword>
<proteinExistence type="inferred from homology"/>
<organism evidence="17 18">
    <name type="scientific">Citrus x changshan-huyou</name>
    <dbReference type="NCBI Taxonomy" id="2935761"/>
    <lineage>
        <taxon>Eukaryota</taxon>
        <taxon>Viridiplantae</taxon>
        <taxon>Streptophyta</taxon>
        <taxon>Embryophyta</taxon>
        <taxon>Tracheophyta</taxon>
        <taxon>Spermatophyta</taxon>
        <taxon>Magnoliopsida</taxon>
        <taxon>eudicotyledons</taxon>
        <taxon>Gunneridae</taxon>
        <taxon>Pentapetalae</taxon>
        <taxon>rosids</taxon>
        <taxon>malvids</taxon>
        <taxon>Sapindales</taxon>
        <taxon>Rutaceae</taxon>
        <taxon>Aurantioideae</taxon>
        <taxon>Citrus</taxon>
    </lineage>
</organism>
<evidence type="ECO:0000256" key="6">
    <source>
        <dbReference type="ARBA" id="ARBA00022525"/>
    </source>
</evidence>
<evidence type="ECO:0000256" key="12">
    <source>
        <dbReference type="ARBA" id="ARBA00023185"/>
    </source>
</evidence>
<comment type="subcellular location">
    <subcellularLocation>
        <location evidence="2 13">Secreted</location>
        <location evidence="2 13">Extracellular space</location>
        <location evidence="2 13">Apoplast</location>
    </subcellularLocation>
</comment>
<evidence type="ECO:0000256" key="5">
    <source>
        <dbReference type="ARBA" id="ARBA00022523"/>
    </source>
</evidence>
<comment type="catalytic activity">
    <reaction evidence="1 13">
        <text>4 hydroquinone + O2 = 4 benzosemiquinone + 2 H2O</text>
        <dbReference type="Rhea" id="RHEA:11276"/>
        <dbReference type="ChEBI" id="CHEBI:15377"/>
        <dbReference type="ChEBI" id="CHEBI:15379"/>
        <dbReference type="ChEBI" id="CHEBI:17594"/>
        <dbReference type="ChEBI" id="CHEBI:17977"/>
        <dbReference type="EC" id="1.10.3.2"/>
    </reaction>
</comment>
<evidence type="ECO:0000256" key="8">
    <source>
        <dbReference type="ARBA" id="ARBA00022737"/>
    </source>
</evidence>
<sequence>MLRLRNGTFCLKIFCFQLLFSLRSASNDYLFVVKEASYTRLCSTKNILTVNGQFPGPTIRVFTGDTIFVEVSNEGKENITIHWHGVRQPRYPWSDGPAYITQCPIKPGASFRQKIIFSEEEGTLWWHAHSDWSRATVHGAIIIQPRPGTAGYPFPEPNAEVPIILGEWWKQGVTEVRNELLRTGGLPAASDAFTINGQPGDLYPCSSSETFTLTVDEGKTYLLRIINAAMDEMLFFSIANHDLTVVGTDGAYTNPLTTSYITISPGQTLDVLLQANQNPNLYYMASSVYSTVVNLDFINNTTATAVLQYNGNYAPISSPPLPYLPSRNDTNSAFQFIGSLRSLANEDHPIDVPLDITSSIFSTVSLNTLPCENDNNSCEGPNGTRLAASLNNQSFVEPSSIAILEAYYDRINGVYGENFPDFPPYLFNFTADDLPMILQIPEQGTEVKVLDYDSAVEINFQGTNLVAGTSHPIHLHGYSFFVVGFGFGNFDEEKDPLNYNLIDPPLRTIVDVPISGWATVRFRASNPGQIIDVLIKANQIPNKYYMAAKAHSSATDVYDDSTTTTAIVQYEGLYPSSKIPLPNLPSYDDTKASVNFLQNLTTSDT</sequence>
<comment type="cofactor">
    <cofactor evidence="13">
        <name>Cu cation</name>
        <dbReference type="ChEBI" id="CHEBI:23378"/>
    </cofactor>
    <text evidence="13">Binds 4 Cu cations per monomer.</text>
</comment>
<dbReference type="InterPro" id="IPR034288">
    <property type="entry name" value="CuRO_1_LCC"/>
</dbReference>
<dbReference type="PANTHER" id="PTHR11709:SF443">
    <property type="entry name" value="LACCASE-15"/>
    <property type="match status" value="1"/>
</dbReference>
<dbReference type="PANTHER" id="PTHR11709">
    <property type="entry name" value="MULTI-COPPER OXIDASE"/>
    <property type="match status" value="1"/>
</dbReference>
<dbReference type="SUPFAM" id="SSF49503">
    <property type="entry name" value="Cupredoxins"/>
    <property type="match status" value="3"/>
</dbReference>
<dbReference type="EC" id="1.10.3.2" evidence="4 13"/>
<dbReference type="GO" id="GO:0048046">
    <property type="term" value="C:apoplast"/>
    <property type="evidence" value="ECO:0007669"/>
    <property type="project" value="UniProtKB-SubCell"/>
</dbReference>
<comment type="similarity">
    <text evidence="3 13">Belongs to the multicopper oxidase family.</text>
</comment>
<evidence type="ECO:0000259" key="14">
    <source>
        <dbReference type="Pfam" id="PF00394"/>
    </source>
</evidence>
<feature type="domain" description="Plastocyanin-like" evidence="16">
    <location>
        <begin position="33"/>
        <end position="146"/>
    </location>
</feature>
<dbReference type="NCBIfam" id="TIGR03389">
    <property type="entry name" value="laccase"/>
    <property type="match status" value="1"/>
</dbReference>
<name>A0AAP0MU80_9ROSI</name>
<evidence type="ECO:0000313" key="18">
    <source>
        <dbReference type="Proteomes" id="UP001428341"/>
    </source>
</evidence>
<dbReference type="InterPro" id="IPR045087">
    <property type="entry name" value="Cu-oxidase_fam"/>
</dbReference>
<dbReference type="AlphaFoldDB" id="A0AAP0MU80"/>
<dbReference type="InterPro" id="IPR001117">
    <property type="entry name" value="Cu-oxidase_2nd"/>
</dbReference>
<evidence type="ECO:0000313" key="17">
    <source>
        <dbReference type="EMBL" id="KAK9216430.1"/>
    </source>
</evidence>
<dbReference type="InterPro" id="IPR011707">
    <property type="entry name" value="Cu-oxidase-like_N"/>
</dbReference>
<dbReference type="GO" id="GO:0005507">
    <property type="term" value="F:copper ion binding"/>
    <property type="evidence" value="ECO:0007669"/>
    <property type="project" value="InterPro"/>
</dbReference>
<dbReference type="CDD" id="cd13849">
    <property type="entry name" value="CuRO_1_LCC_plant"/>
    <property type="match status" value="1"/>
</dbReference>
<keyword evidence="13" id="KW-0732">Signal</keyword>
<protein>
    <recommendedName>
        <fullName evidence="4 13">Laccase</fullName>
        <ecNumber evidence="4 13">1.10.3.2</ecNumber>
    </recommendedName>
    <alternativeName>
        <fullName evidence="13">Benzenediol:oxygen oxidoreductase</fullName>
    </alternativeName>
    <alternativeName>
        <fullName evidence="13">Diphenol oxidase</fullName>
    </alternativeName>
    <alternativeName>
        <fullName evidence="13">Urishiol oxidase</fullName>
    </alternativeName>
</protein>
<keyword evidence="7 13" id="KW-0479">Metal-binding</keyword>
<evidence type="ECO:0000256" key="2">
    <source>
        <dbReference type="ARBA" id="ARBA00004271"/>
    </source>
</evidence>
<evidence type="ECO:0000256" key="13">
    <source>
        <dbReference type="RuleBase" id="RU361119"/>
    </source>
</evidence>
<keyword evidence="11" id="KW-0325">Glycoprotein</keyword>
<dbReference type="Proteomes" id="UP001428341">
    <property type="component" value="Unassembled WGS sequence"/>
</dbReference>
<keyword evidence="18" id="KW-1185">Reference proteome</keyword>
<dbReference type="Gene3D" id="2.60.40.420">
    <property type="entry name" value="Cupredoxins - blue copper proteins"/>
    <property type="match status" value="3"/>
</dbReference>
<dbReference type="Pfam" id="PF07732">
    <property type="entry name" value="Cu-oxidase_3"/>
    <property type="match status" value="1"/>
</dbReference>
<accession>A0AAP0MU80</accession>
<evidence type="ECO:0000256" key="3">
    <source>
        <dbReference type="ARBA" id="ARBA00010609"/>
    </source>
</evidence>
<keyword evidence="10 13" id="KW-0186">Copper</keyword>
<feature type="domain" description="Plastocyanin-like" evidence="15">
    <location>
        <begin position="438"/>
        <end position="529"/>
    </location>
</feature>
<keyword evidence="6 13" id="KW-0964">Secreted</keyword>
<dbReference type="GO" id="GO:0046274">
    <property type="term" value="P:lignin catabolic process"/>
    <property type="evidence" value="ECO:0007669"/>
    <property type="project" value="UniProtKB-KW"/>
</dbReference>
<dbReference type="InterPro" id="IPR034285">
    <property type="entry name" value="CuRO_2_LCC"/>
</dbReference>
<comment type="function">
    <text evidence="13">Lignin degradation and detoxification of lignin-derived products.</text>
</comment>
<evidence type="ECO:0000256" key="7">
    <source>
        <dbReference type="ARBA" id="ARBA00022723"/>
    </source>
</evidence>
<feature type="signal peptide" evidence="13">
    <location>
        <begin position="1"/>
        <end position="25"/>
    </location>
</feature>